<dbReference type="AlphaFoldDB" id="A0A9P9DVL2"/>
<dbReference type="Proteomes" id="UP000738349">
    <property type="component" value="Unassembled WGS sequence"/>
</dbReference>
<keyword evidence="4" id="KW-1185">Reference proteome</keyword>
<proteinExistence type="predicted"/>
<feature type="compositionally biased region" description="Acidic residues" evidence="2">
    <location>
        <begin position="1010"/>
        <end position="1041"/>
    </location>
</feature>
<evidence type="ECO:0000256" key="2">
    <source>
        <dbReference type="SAM" id="MobiDB-lite"/>
    </source>
</evidence>
<keyword evidence="1" id="KW-0175">Coiled coil</keyword>
<evidence type="ECO:0008006" key="5">
    <source>
        <dbReference type="Google" id="ProtNLM"/>
    </source>
</evidence>
<reference evidence="3" key="1">
    <citation type="journal article" date="2021" name="Nat. Commun.">
        <title>Genetic determinants of endophytism in the Arabidopsis root mycobiome.</title>
        <authorList>
            <person name="Mesny F."/>
            <person name="Miyauchi S."/>
            <person name="Thiergart T."/>
            <person name="Pickel B."/>
            <person name="Atanasova L."/>
            <person name="Karlsson M."/>
            <person name="Huettel B."/>
            <person name="Barry K.W."/>
            <person name="Haridas S."/>
            <person name="Chen C."/>
            <person name="Bauer D."/>
            <person name="Andreopoulos W."/>
            <person name="Pangilinan J."/>
            <person name="LaButti K."/>
            <person name="Riley R."/>
            <person name="Lipzen A."/>
            <person name="Clum A."/>
            <person name="Drula E."/>
            <person name="Henrissat B."/>
            <person name="Kohler A."/>
            <person name="Grigoriev I.V."/>
            <person name="Martin F.M."/>
            <person name="Hacquard S."/>
        </authorList>
    </citation>
    <scope>NUCLEOTIDE SEQUENCE</scope>
    <source>
        <strain evidence="3">MPI-CAGE-AT-0147</strain>
    </source>
</reference>
<dbReference type="OrthoDB" id="5308957at2759"/>
<dbReference type="EMBL" id="JAGMUV010000020">
    <property type="protein sequence ID" value="KAH7125857.1"/>
    <property type="molecule type" value="Genomic_DNA"/>
</dbReference>
<organism evidence="3 4">
    <name type="scientific">Dactylonectria macrodidyma</name>
    <dbReference type="NCBI Taxonomy" id="307937"/>
    <lineage>
        <taxon>Eukaryota</taxon>
        <taxon>Fungi</taxon>
        <taxon>Dikarya</taxon>
        <taxon>Ascomycota</taxon>
        <taxon>Pezizomycotina</taxon>
        <taxon>Sordariomycetes</taxon>
        <taxon>Hypocreomycetidae</taxon>
        <taxon>Hypocreales</taxon>
        <taxon>Nectriaceae</taxon>
        <taxon>Dactylonectria</taxon>
    </lineage>
</organism>
<sequence>MDPVSVIGVAAASIQFADIGVKALLGSIRTLQNLRDAPKQIAVLLHDVDKSIKRLADLETRLQDDTDPLAQRLSRDQHQTLRDVVSEGCQAVVDFQNTLGRVKSLPGDSKARKVWKSFLGVEMSRDIEIHLSRIQRQHSETLQQLQLAGLDVALAHGEQITQTENIVKDLNTKVDELATNLEALRLHVLTMIPSQCIDHDGIQTIQQQPSGLTHEENIQLNKRVREDLLQYPKALRDSCDSVGFHLNAHQRLRSLPDQMDLCQCFANERTGWTQQFGIIGLRYESQEPHQRSCPLYGDRSWRYAFSLQLIPFLRRTVEFAFGATYQGGGFSIAPPLTTWTTVKRSESPMFRLFDEFVDKWLCPFVNKRQGAFRKAAQAYVLLNIPFGERRCWRWYRYDVSIVEGGLEWIRQRLLSQAAEGTQPWWIRDENGSTLAYELLVLLQILTDRRKTFTLNMRPLFELAALGFIDPLSAPKHLNRIHSMGFGAIGPVEAPNSLDMIYYTTTLAARSFVDSPITQSILTLGFDHEYAFDIRAASGRERHELLTLFQRHDELIPVNAFRGLLWATLQRDVKKVNYILQQISREEIVEFEYSNECYALSPLECALGWTDGLRSLLQAGHNPTYAIELAIYRCDVKSIHLLLSAKPSLLETSCLLRREGDAMFPHWFIHAATVTSSKVHRCVAHQLRDMYLGSPRKSHIPAYYAYFAKLNFMRVCRDPIQVGFLDELYDAGFTNIDSAGVRKGWTPLQFIGNGSLSALLKEDVEYLCDLIIWFLDRGGSPIFQQTDLRPSLIHWLAFHIRIQRDSNVWHDSNIQLKKISQLIRQARCNLLEETDNCDCPCSSSGCLPLRWLLRCDKMPNLHEYHFMCKRKGQQELDGLISTFLSLNNATQDQIELYESEGVRLELFDRLGMTHTCCHGGKKLRGPRLIPTREFRLSIRWNERKLKSLLGFIVKLFAQFSRQQKSPSEEMLQRWWSFLDPILPEVPPNERCSAINKDRNPEKHGEYKEIHGEDEERSVWESEDEEGDDSAWETEDEDSEDEGIATIKRQIWKVFGGLTNNYRI</sequence>
<gene>
    <name evidence="3" type="ORF">EDB81DRAFT_860557</name>
</gene>
<evidence type="ECO:0000313" key="4">
    <source>
        <dbReference type="Proteomes" id="UP000738349"/>
    </source>
</evidence>
<protein>
    <recommendedName>
        <fullName evidence="5">Fungal N-terminal domain-containing protein</fullName>
    </recommendedName>
</protein>
<feature type="region of interest" description="Disordered" evidence="2">
    <location>
        <begin position="989"/>
        <end position="1042"/>
    </location>
</feature>
<accession>A0A9P9DVL2</accession>
<feature type="compositionally biased region" description="Basic and acidic residues" evidence="2">
    <location>
        <begin position="994"/>
        <end position="1009"/>
    </location>
</feature>
<evidence type="ECO:0000313" key="3">
    <source>
        <dbReference type="EMBL" id="KAH7125857.1"/>
    </source>
</evidence>
<feature type="coiled-coil region" evidence="1">
    <location>
        <begin position="160"/>
        <end position="187"/>
    </location>
</feature>
<comment type="caution">
    <text evidence="3">The sequence shown here is derived from an EMBL/GenBank/DDBJ whole genome shotgun (WGS) entry which is preliminary data.</text>
</comment>
<evidence type="ECO:0000256" key="1">
    <source>
        <dbReference type="SAM" id="Coils"/>
    </source>
</evidence>
<name>A0A9P9DVL2_9HYPO</name>